<dbReference type="Proteomes" id="UP000517916">
    <property type="component" value="Unassembled WGS sequence"/>
</dbReference>
<dbReference type="InterPro" id="IPR002938">
    <property type="entry name" value="FAD-bd"/>
</dbReference>
<evidence type="ECO:0000256" key="1">
    <source>
        <dbReference type="ARBA" id="ARBA00001974"/>
    </source>
</evidence>
<dbReference type="InterPro" id="IPR036188">
    <property type="entry name" value="FAD/NAD-bd_sf"/>
</dbReference>
<sequence length="517" mass="55812">MTSPEVLLVGAGPVGLVVTHELARRGVRVRVVDAAAGPAVTSRALATHPRSLETYDQMGVLADLLPRGRQVTRFTLHSGRHEARLGADYSHLPTRFPFTLMIDQVITEEVLRTASARLGVRVEWSTRLESFQERGDHVHAVLRHADGSTEELDVPWLVGTDGGHSTVRKGLGLPLIGDSSETWLIADAQVDTELPQTSIHWVRTPTGTVMLVPFPDKGKWRLLDTAEASYDGDDTAVAARFQAKIAAGTASELVVHPPTWVSVFTIQQRMIPQMRRGRCFVAGDAAHVHSPASGQGLNTGVQDGYNLAWKLADVVRGHAPDSLLDSYSAERVPVGKALLGSTKKATSLVQLKSTAAAIGLPIGLAVLRTLNPLRNKIERKIMGGMSALGLSYQDSPLTRTGPGERLLKVDASGALSPGWAALVEEVRDTRWSLLLFSPGEAATERARLLDKEHAAWLSVRSVHRGNGADDLVNPLSDPDGRVHLDHSAEPDSWILVRPDGYVSASGSGDFTIPYLEK</sequence>
<evidence type="ECO:0000313" key="5">
    <source>
        <dbReference type="EMBL" id="MBA8926445.1"/>
    </source>
</evidence>
<comment type="cofactor">
    <cofactor evidence="1">
        <name>FAD</name>
        <dbReference type="ChEBI" id="CHEBI:57692"/>
    </cofactor>
</comment>
<organism evidence="5 6">
    <name type="scientific">Kutzneria viridogrisea</name>
    <dbReference type="NCBI Taxonomy" id="47990"/>
    <lineage>
        <taxon>Bacteria</taxon>
        <taxon>Bacillati</taxon>
        <taxon>Actinomycetota</taxon>
        <taxon>Actinomycetes</taxon>
        <taxon>Pseudonocardiales</taxon>
        <taxon>Pseudonocardiaceae</taxon>
        <taxon>Kutzneria</taxon>
    </lineage>
</organism>
<comment type="caution">
    <text evidence="5">The sequence shown here is derived from an EMBL/GenBank/DDBJ whole genome shotgun (WGS) entry which is preliminary data.</text>
</comment>
<keyword evidence="5" id="KW-0560">Oxidoreductase</keyword>
<dbReference type="InterPro" id="IPR050641">
    <property type="entry name" value="RIFMO-like"/>
</dbReference>
<evidence type="ECO:0000259" key="4">
    <source>
        <dbReference type="Pfam" id="PF01494"/>
    </source>
</evidence>
<dbReference type="EMBL" id="JACJID010000002">
    <property type="protein sequence ID" value="MBA8926445.1"/>
    <property type="molecule type" value="Genomic_DNA"/>
</dbReference>
<protein>
    <submittedName>
        <fullName evidence="5">NADPH-dependent dioxygenase</fullName>
        <ecNumber evidence="5">1.14.-.-</ecNumber>
    </submittedName>
</protein>
<feature type="domain" description="FAD-binding" evidence="4">
    <location>
        <begin position="5"/>
        <end position="339"/>
    </location>
</feature>
<dbReference type="Gene3D" id="3.50.50.60">
    <property type="entry name" value="FAD/NAD(P)-binding domain"/>
    <property type="match status" value="1"/>
</dbReference>
<dbReference type="PANTHER" id="PTHR43004">
    <property type="entry name" value="TRK SYSTEM POTASSIUM UPTAKE PROTEIN"/>
    <property type="match status" value="1"/>
</dbReference>
<dbReference type="Gene3D" id="3.30.70.2450">
    <property type="match status" value="1"/>
</dbReference>
<proteinExistence type="predicted"/>
<dbReference type="SUPFAM" id="SSF51905">
    <property type="entry name" value="FAD/NAD(P)-binding domain"/>
    <property type="match status" value="1"/>
</dbReference>
<gene>
    <name evidence="5" type="ORF">BC739_003644</name>
</gene>
<dbReference type="PRINTS" id="PR00420">
    <property type="entry name" value="RNGMNOXGNASE"/>
</dbReference>
<dbReference type="EC" id="1.14.-.-" evidence="5"/>
<evidence type="ECO:0000313" key="6">
    <source>
        <dbReference type="Proteomes" id="UP000517916"/>
    </source>
</evidence>
<keyword evidence="2" id="KW-0285">Flavoprotein</keyword>
<dbReference type="PANTHER" id="PTHR43004:SF19">
    <property type="entry name" value="BINDING MONOOXYGENASE, PUTATIVE (JCVI)-RELATED"/>
    <property type="match status" value="1"/>
</dbReference>
<dbReference type="Pfam" id="PF01494">
    <property type="entry name" value="FAD_binding_3"/>
    <property type="match status" value="1"/>
</dbReference>
<evidence type="ECO:0000256" key="2">
    <source>
        <dbReference type="ARBA" id="ARBA00022630"/>
    </source>
</evidence>
<dbReference type="GO" id="GO:0051213">
    <property type="term" value="F:dioxygenase activity"/>
    <property type="evidence" value="ECO:0007669"/>
    <property type="project" value="UniProtKB-KW"/>
</dbReference>
<dbReference type="RefSeq" id="WP_182837776.1">
    <property type="nucleotide sequence ID" value="NZ_BAAABQ010000009.1"/>
</dbReference>
<name>A0ABR6BI60_9PSEU</name>
<keyword evidence="5" id="KW-0223">Dioxygenase</keyword>
<keyword evidence="6" id="KW-1185">Reference proteome</keyword>
<evidence type="ECO:0000256" key="3">
    <source>
        <dbReference type="ARBA" id="ARBA00022827"/>
    </source>
</evidence>
<reference evidence="5 6" key="1">
    <citation type="submission" date="2020-08" db="EMBL/GenBank/DDBJ databases">
        <title>Genomic Encyclopedia of Archaeal and Bacterial Type Strains, Phase II (KMG-II): from individual species to whole genera.</title>
        <authorList>
            <person name="Goeker M."/>
        </authorList>
    </citation>
    <scope>NUCLEOTIDE SEQUENCE [LARGE SCALE GENOMIC DNA]</scope>
    <source>
        <strain evidence="5 6">DSM 43850</strain>
    </source>
</reference>
<dbReference type="Gene3D" id="3.40.30.120">
    <property type="match status" value="1"/>
</dbReference>
<accession>A0ABR6BI60</accession>
<keyword evidence="3" id="KW-0274">FAD</keyword>